<feature type="domain" description="AB hydrolase-1" evidence="2">
    <location>
        <begin position="27"/>
        <end position="279"/>
    </location>
</feature>
<keyword evidence="4" id="KW-1185">Reference proteome</keyword>
<organism evidence="3 4">
    <name type="scientific">Halocynthiibacter styelae</name>
    <dbReference type="NCBI Taxonomy" id="2761955"/>
    <lineage>
        <taxon>Bacteria</taxon>
        <taxon>Pseudomonadati</taxon>
        <taxon>Pseudomonadota</taxon>
        <taxon>Alphaproteobacteria</taxon>
        <taxon>Rhodobacterales</taxon>
        <taxon>Paracoccaceae</taxon>
        <taxon>Halocynthiibacter</taxon>
    </lineage>
</organism>
<reference evidence="3" key="1">
    <citation type="submission" date="2020-10" db="EMBL/GenBank/DDBJ databases">
        <title>Paenihalocynthiibacter styelae gen. nov., sp. nov., isolated from stalked sea squirt Styela clava.</title>
        <authorList>
            <person name="Kim Y.-O."/>
            <person name="Yoon J.-H."/>
        </authorList>
    </citation>
    <scope>NUCLEOTIDE SEQUENCE</scope>
    <source>
        <strain evidence="3">MYP1-1</strain>
    </source>
</reference>
<evidence type="ECO:0000259" key="2">
    <source>
        <dbReference type="Pfam" id="PF00561"/>
    </source>
</evidence>
<protein>
    <submittedName>
        <fullName evidence="3">Alpha/beta hydrolase</fullName>
    </submittedName>
</protein>
<dbReference type="InterPro" id="IPR029058">
    <property type="entry name" value="AB_hydrolase_fold"/>
</dbReference>
<dbReference type="RefSeq" id="WP_228847688.1">
    <property type="nucleotide sequence ID" value="NZ_JADCKQ010000002.1"/>
</dbReference>
<sequence>MFAGFTDQAIEVSTGVSLRVRTAGEGPAVLLLHGYPQTHTCWHKVAPQLVAAGFHVVLADLRGYGDSDKPDSDSNHSPYSKRTMGEDQIALMRQLGHESFFLAGHDRGARVAHRMARDYPDAVRALAVLDIAPTAHMYNNTNMEFASGYYHWFFLIQPVPLPEKLIGADPAFYLKSKLHAWSKGNDAAFTPEALAEYERCFTPEMIAASCEDYRASATIDLQHDGRAVGGKLQQPLLALWGAKGLVAKLYDVINAWEDVAQNVRGAPLPCGHFLPEEEPEETARLLAEFFRSMGT</sequence>
<dbReference type="Pfam" id="PF00561">
    <property type="entry name" value="Abhydrolase_1"/>
    <property type="match status" value="1"/>
</dbReference>
<dbReference type="AlphaFoldDB" id="A0A8J7IDM9"/>
<proteinExistence type="predicted"/>
<dbReference type="PANTHER" id="PTHR43329">
    <property type="entry name" value="EPOXIDE HYDROLASE"/>
    <property type="match status" value="1"/>
</dbReference>
<dbReference type="InterPro" id="IPR000639">
    <property type="entry name" value="Epox_hydrolase-like"/>
</dbReference>
<dbReference type="SUPFAM" id="SSF53474">
    <property type="entry name" value="alpha/beta-Hydrolases"/>
    <property type="match status" value="1"/>
</dbReference>
<keyword evidence="1 3" id="KW-0378">Hydrolase</keyword>
<evidence type="ECO:0000256" key="1">
    <source>
        <dbReference type="ARBA" id="ARBA00022801"/>
    </source>
</evidence>
<dbReference type="PRINTS" id="PR00111">
    <property type="entry name" value="ABHYDROLASE"/>
</dbReference>
<dbReference type="Gene3D" id="3.40.50.1820">
    <property type="entry name" value="alpha/beta hydrolase"/>
    <property type="match status" value="1"/>
</dbReference>
<evidence type="ECO:0000313" key="4">
    <source>
        <dbReference type="Proteomes" id="UP000640583"/>
    </source>
</evidence>
<dbReference type="GO" id="GO:0016787">
    <property type="term" value="F:hydrolase activity"/>
    <property type="evidence" value="ECO:0007669"/>
    <property type="project" value="UniProtKB-KW"/>
</dbReference>
<dbReference type="Proteomes" id="UP000640583">
    <property type="component" value="Unassembled WGS sequence"/>
</dbReference>
<name>A0A8J7IDM9_9RHOB</name>
<dbReference type="InterPro" id="IPR000073">
    <property type="entry name" value="AB_hydrolase_1"/>
</dbReference>
<dbReference type="EMBL" id="JADCKQ010000002">
    <property type="protein sequence ID" value="MBI1492792.1"/>
    <property type="molecule type" value="Genomic_DNA"/>
</dbReference>
<accession>A0A8J7IDM9</accession>
<comment type="caution">
    <text evidence="3">The sequence shown here is derived from an EMBL/GenBank/DDBJ whole genome shotgun (WGS) entry which is preliminary data.</text>
</comment>
<gene>
    <name evidence="3" type="ORF">H1D41_03985</name>
</gene>
<dbReference type="PRINTS" id="PR00412">
    <property type="entry name" value="EPOXHYDRLASE"/>
</dbReference>
<evidence type="ECO:0000313" key="3">
    <source>
        <dbReference type="EMBL" id="MBI1492792.1"/>
    </source>
</evidence>